<sequence>MAGEANDLLLRLEAFSCYLLLLHLEFLGFAAQELEKCQIRDKHKDTQGLPKVPEQHLTSIDLALRDFYAGHTTSSSSWRQSAAQLGGRDVTICRWLIDRYLREADEADGDATTPERWEEVRSMVASCASRMLAECQHEAIYTSSAAERLLQQLGHVASVDPGKSGSDTQVAALQLLSRLRRYGNRSAHEAAQGYQMQFRAAARHAKENGLESGLQLAKTLIHWSAPPIIAGSRAATQLGRGMTVALKACSSKGETEKMGLDLEVLVPWLRDAGCPLPGPAAQKLATQLAEDFGLLGQSITAHPQKRPRPWRLTAPAGVWPLVTALQAIGSRIPRSNSWQAKLQETAKRRLAKRRPAQQPVPPVPPAATAATVTWLAPLEKKSPEATVKRKRDEKPRSTAPRVQVPQAPQAAPAKRKWQLKDE</sequence>
<accession>A0A9P1CHS8</accession>
<comment type="caution">
    <text evidence="3">The sequence shown here is derived from an EMBL/GenBank/DDBJ whole genome shotgun (WGS) entry which is preliminary data.</text>
</comment>
<protein>
    <submittedName>
        <fullName evidence="3">Uncharacterized protein</fullName>
    </submittedName>
</protein>
<feature type="compositionally biased region" description="Low complexity" evidence="1">
    <location>
        <begin position="399"/>
        <end position="412"/>
    </location>
</feature>
<keyword evidence="2" id="KW-0732">Signal</keyword>
<proteinExistence type="predicted"/>
<feature type="signal peptide" evidence="2">
    <location>
        <begin position="1"/>
        <end position="30"/>
    </location>
</feature>
<evidence type="ECO:0000313" key="5">
    <source>
        <dbReference type="Proteomes" id="UP001152797"/>
    </source>
</evidence>
<reference evidence="3" key="1">
    <citation type="submission" date="2022-10" db="EMBL/GenBank/DDBJ databases">
        <authorList>
            <person name="Chen Y."/>
            <person name="Dougan E. K."/>
            <person name="Chan C."/>
            <person name="Rhodes N."/>
            <person name="Thang M."/>
        </authorList>
    </citation>
    <scope>NUCLEOTIDE SEQUENCE</scope>
</reference>
<keyword evidence="5" id="KW-1185">Reference proteome</keyword>
<evidence type="ECO:0000313" key="4">
    <source>
        <dbReference type="EMBL" id="CAL4779157.1"/>
    </source>
</evidence>
<dbReference type="AlphaFoldDB" id="A0A9P1CHS8"/>
<evidence type="ECO:0000256" key="2">
    <source>
        <dbReference type="SAM" id="SignalP"/>
    </source>
</evidence>
<dbReference type="EMBL" id="CAMXCT020001639">
    <property type="protein sequence ID" value="CAL1145220.1"/>
    <property type="molecule type" value="Genomic_DNA"/>
</dbReference>
<feature type="region of interest" description="Disordered" evidence="1">
    <location>
        <begin position="347"/>
        <end position="422"/>
    </location>
</feature>
<feature type="chain" id="PRO_5043270481" evidence="2">
    <location>
        <begin position="31"/>
        <end position="422"/>
    </location>
</feature>
<evidence type="ECO:0000256" key="1">
    <source>
        <dbReference type="SAM" id="MobiDB-lite"/>
    </source>
</evidence>
<reference evidence="4 5" key="2">
    <citation type="submission" date="2024-05" db="EMBL/GenBank/DDBJ databases">
        <authorList>
            <person name="Chen Y."/>
            <person name="Shah S."/>
            <person name="Dougan E. K."/>
            <person name="Thang M."/>
            <person name="Chan C."/>
        </authorList>
    </citation>
    <scope>NUCLEOTIDE SEQUENCE [LARGE SCALE GENOMIC DNA]</scope>
</reference>
<organism evidence="3">
    <name type="scientific">Cladocopium goreaui</name>
    <dbReference type="NCBI Taxonomy" id="2562237"/>
    <lineage>
        <taxon>Eukaryota</taxon>
        <taxon>Sar</taxon>
        <taxon>Alveolata</taxon>
        <taxon>Dinophyceae</taxon>
        <taxon>Suessiales</taxon>
        <taxon>Symbiodiniaceae</taxon>
        <taxon>Cladocopium</taxon>
    </lineage>
</organism>
<dbReference type="EMBL" id="CAMXCT030001639">
    <property type="protein sequence ID" value="CAL4779157.1"/>
    <property type="molecule type" value="Genomic_DNA"/>
</dbReference>
<feature type="compositionally biased region" description="Basic residues" evidence="1">
    <location>
        <begin position="413"/>
        <end position="422"/>
    </location>
</feature>
<dbReference type="EMBL" id="CAMXCT010001639">
    <property type="protein sequence ID" value="CAI3991845.1"/>
    <property type="molecule type" value="Genomic_DNA"/>
</dbReference>
<gene>
    <name evidence="3" type="ORF">C1SCF055_LOCUS18715</name>
</gene>
<evidence type="ECO:0000313" key="3">
    <source>
        <dbReference type="EMBL" id="CAI3991845.1"/>
    </source>
</evidence>
<feature type="compositionally biased region" description="Basic and acidic residues" evidence="1">
    <location>
        <begin position="378"/>
        <end position="396"/>
    </location>
</feature>
<name>A0A9P1CHS8_9DINO</name>
<dbReference type="Proteomes" id="UP001152797">
    <property type="component" value="Unassembled WGS sequence"/>
</dbReference>